<organism evidence="15 16">
    <name type="scientific">Nephila pilipes</name>
    <name type="common">Giant wood spider</name>
    <name type="synonym">Nephila maculata</name>
    <dbReference type="NCBI Taxonomy" id="299642"/>
    <lineage>
        <taxon>Eukaryota</taxon>
        <taxon>Metazoa</taxon>
        <taxon>Ecdysozoa</taxon>
        <taxon>Arthropoda</taxon>
        <taxon>Chelicerata</taxon>
        <taxon>Arachnida</taxon>
        <taxon>Araneae</taxon>
        <taxon>Araneomorphae</taxon>
        <taxon>Entelegynae</taxon>
        <taxon>Araneoidea</taxon>
        <taxon>Nephilidae</taxon>
        <taxon>Nephila</taxon>
    </lineage>
</organism>
<dbReference type="EMBL" id="BMAW01060652">
    <property type="protein sequence ID" value="GFT27219.1"/>
    <property type="molecule type" value="Genomic_DNA"/>
</dbReference>
<gene>
    <name evidence="15" type="primary">AVEN_154600_1</name>
    <name evidence="15" type="ORF">NPIL_458051</name>
</gene>
<sequence length="404" mass="46120">MANTKWIVAALNRSLIFDIHTSKGEKPNISGVEGRFFEIIMTKLEMDYEIVIPTDGEFGRELTFGNWTGVIGMLQRGEADVGVANLGIYEDRYKTVDFGYPYLIEGGTFGILKQSKQLKMFSSLRLFDVGIWMSILCSFFISSLMLYFILKYRKSYFNVIFSLLGNMLRQPLSFPERLNKWKLMIGSWLIFTVTISSIYSGTLLSFLALPSQPKTVETFEELAESVAKGTHRVYTMKGTNAIPFMVTSPDEHLRFIGKMMQQKNWFFGAEEMTQDPLKKENYAVIGAKYIFDLLYESEMDSKVLISKDFAVTITTAFAFRKGFCCNSKLNEMVGRLMGSGIYDKIIQEESFKRLLSKSKNELKEEETKSLSVKDLSDAFILLLIGLSISFLVFLGEIVHSHFRN</sequence>
<evidence type="ECO:0000259" key="14">
    <source>
        <dbReference type="SMART" id="SM00918"/>
    </source>
</evidence>
<dbReference type="GO" id="GO:0015276">
    <property type="term" value="F:ligand-gated monoatomic ion channel activity"/>
    <property type="evidence" value="ECO:0007669"/>
    <property type="project" value="InterPro"/>
</dbReference>
<dbReference type="InterPro" id="IPR001320">
    <property type="entry name" value="Iontro_rcpt_C"/>
</dbReference>
<evidence type="ECO:0000256" key="13">
    <source>
        <dbReference type="SAM" id="Phobius"/>
    </source>
</evidence>
<evidence type="ECO:0000256" key="9">
    <source>
        <dbReference type="ARBA" id="ARBA00023170"/>
    </source>
</evidence>
<comment type="subcellular location">
    <subcellularLocation>
        <location evidence="1">Cell membrane</location>
        <topology evidence="1">Multi-pass membrane protein</topology>
    </subcellularLocation>
</comment>
<evidence type="ECO:0000256" key="2">
    <source>
        <dbReference type="ARBA" id="ARBA00008685"/>
    </source>
</evidence>
<dbReference type="Pfam" id="PF10613">
    <property type="entry name" value="Lig_chan-Glu_bd"/>
    <property type="match status" value="1"/>
</dbReference>
<dbReference type="Pfam" id="PF00060">
    <property type="entry name" value="Lig_chan"/>
    <property type="match status" value="1"/>
</dbReference>
<dbReference type="PANTHER" id="PTHR42643:SF39">
    <property type="entry name" value="IONOTROPIC RECEPTOR 56A-RELATED"/>
    <property type="match status" value="1"/>
</dbReference>
<feature type="transmembrane region" description="Helical" evidence="13">
    <location>
        <begin position="184"/>
        <end position="209"/>
    </location>
</feature>
<evidence type="ECO:0000256" key="5">
    <source>
        <dbReference type="ARBA" id="ARBA00022692"/>
    </source>
</evidence>
<dbReference type="Proteomes" id="UP000887013">
    <property type="component" value="Unassembled WGS sequence"/>
</dbReference>
<keyword evidence="5 13" id="KW-0812">Transmembrane</keyword>
<dbReference type="Gene3D" id="3.40.190.10">
    <property type="entry name" value="Periplasmic binding protein-like II"/>
    <property type="match status" value="1"/>
</dbReference>
<keyword evidence="9" id="KW-0675">Receptor</keyword>
<comment type="similarity">
    <text evidence="2">Belongs to the glutamate-gated ion channel (TC 1.A.10.1) family.</text>
</comment>
<evidence type="ECO:0000256" key="7">
    <source>
        <dbReference type="ARBA" id="ARBA00023065"/>
    </source>
</evidence>
<dbReference type="Gene3D" id="1.10.287.70">
    <property type="match status" value="1"/>
</dbReference>
<keyword evidence="7" id="KW-0406">Ion transport</keyword>
<dbReference type="GO" id="GO:0005886">
    <property type="term" value="C:plasma membrane"/>
    <property type="evidence" value="ECO:0007669"/>
    <property type="project" value="UniProtKB-SubCell"/>
</dbReference>
<feature type="transmembrane region" description="Helical" evidence="13">
    <location>
        <begin position="126"/>
        <end position="149"/>
    </location>
</feature>
<comment type="caution">
    <text evidence="15">The sequence shown here is derived from an EMBL/GenBank/DDBJ whole genome shotgun (WGS) entry which is preliminary data.</text>
</comment>
<keyword evidence="11" id="KW-1071">Ligand-gated ion channel</keyword>
<evidence type="ECO:0000313" key="15">
    <source>
        <dbReference type="EMBL" id="GFT27219.1"/>
    </source>
</evidence>
<dbReference type="OrthoDB" id="6421761at2759"/>
<proteinExistence type="inferred from homology"/>
<keyword evidence="8 13" id="KW-0472">Membrane</keyword>
<dbReference type="PANTHER" id="PTHR42643">
    <property type="entry name" value="IONOTROPIC RECEPTOR 20A-RELATED"/>
    <property type="match status" value="1"/>
</dbReference>
<evidence type="ECO:0000256" key="11">
    <source>
        <dbReference type="ARBA" id="ARBA00023286"/>
    </source>
</evidence>
<evidence type="ECO:0000256" key="12">
    <source>
        <dbReference type="ARBA" id="ARBA00023303"/>
    </source>
</evidence>
<dbReference type="AlphaFoldDB" id="A0A8X6NRM8"/>
<keyword evidence="12" id="KW-0407">Ion channel</keyword>
<keyword evidence="6 13" id="KW-1133">Transmembrane helix</keyword>
<dbReference type="GO" id="GO:0050906">
    <property type="term" value="P:detection of stimulus involved in sensory perception"/>
    <property type="evidence" value="ECO:0007669"/>
    <property type="project" value="UniProtKB-ARBA"/>
</dbReference>
<evidence type="ECO:0000256" key="4">
    <source>
        <dbReference type="ARBA" id="ARBA00022475"/>
    </source>
</evidence>
<reference evidence="15" key="1">
    <citation type="submission" date="2020-08" db="EMBL/GenBank/DDBJ databases">
        <title>Multicomponent nature underlies the extraordinary mechanical properties of spider dragline silk.</title>
        <authorList>
            <person name="Kono N."/>
            <person name="Nakamura H."/>
            <person name="Mori M."/>
            <person name="Yoshida Y."/>
            <person name="Ohtoshi R."/>
            <person name="Malay A.D."/>
            <person name="Moran D.A.P."/>
            <person name="Tomita M."/>
            <person name="Numata K."/>
            <person name="Arakawa K."/>
        </authorList>
    </citation>
    <scope>NUCLEOTIDE SEQUENCE</scope>
</reference>
<keyword evidence="10" id="KW-0325">Glycoprotein</keyword>
<protein>
    <submittedName>
        <fullName evidence="15">Lig_chan-Glu_bd domain-containing protein</fullName>
    </submittedName>
</protein>
<keyword evidence="4" id="KW-1003">Cell membrane</keyword>
<evidence type="ECO:0000313" key="16">
    <source>
        <dbReference type="Proteomes" id="UP000887013"/>
    </source>
</evidence>
<evidence type="ECO:0000256" key="1">
    <source>
        <dbReference type="ARBA" id="ARBA00004651"/>
    </source>
</evidence>
<evidence type="ECO:0000256" key="10">
    <source>
        <dbReference type="ARBA" id="ARBA00023180"/>
    </source>
</evidence>
<evidence type="ECO:0000256" key="6">
    <source>
        <dbReference type="ARBA" id="ARBA00022989"/>
    </source>
</evidence>
<name>A0A8X6NRM8_NEPPI</name>
<keyword evidence="3" id="KW-0813">Transport</keyword>
<dbReference type="SMART" id="SM00918">
    <property type="entry name" value="Lig_chan-Glu_bd"/>
    <property type="match status" value="1"/>
</dbReference>
<evidence type="ECO:0000256" key="8">
    <source>
        <dbReference type="ARBA" id="ARBA00023136"/>
    </source>
</evidence>
<dbReference type="InterPro" id="IPR019594">
    <property type="entry name" value="Glu/Gly-bd"/>
</dbReference>
<keyword evidence="16" id="KW-1185">Reference proteome</keyword>
<evidence type="ECO:0000256" key="3">
    <source>
        <dbReference type="ARBA" id="ARBA00022448"/>
    </source>
</evidence>
<accession>A0A8X6NRM8</accession>
<feature type="transmembrane region" description="Helical" evidence="13">
    <location>
        <begin position="378"/>
        <end position="398"/>
    </location>
</feature>
<dbReference type="SUPFAM" id="SSF53850">
    <property type="entry name" value="Periplasmic binding protein-like II"/>
    <property type="match status" value="1"/>
</dbReference>
<feature type="domain" description="Ionotropic glutamate receptor L-glutamate and glycine-binding" evidence="14">
    <location>
        <begin position="16"/>
        <end position="76"/>
    </location>
</feature>
<dbReference type="InterPro" id="IPR052192">
    <property type="entry name" value="Insect_Ionotropic_Sensory_Rcpt"/>
</dbReference>